<gene>
    <name evidence="1" type="ORF">RRG08_029066</name>
</gene>
<dbReference type="EMBL" id="JAWDGP010003779">
    <property type="protein sequence ID" value="KAK3770976.1"/>
    <property type="molecule type" value="Genomic_DNA"/>
</dbReference>
<keyword evidence="2" id="KW-1185">Reference proteome</keyword>
<evidence type="ECO:0000313" key="2">
    <source>
        <dbReference type="Proteomes" id="UP001283361"/>
    </source>
</evidence>
<accession>A0AAE0ZL99</accession>
<protein>
    <submittedName>
        <fullName evidence="1">Uncharacterized protein</fullName>
    </submittedName>
</protein>
<dbReference type="Proteomes" id="UP001283361">
    <property type="component" value="Unassembled WGS sequence"/>
</dbReference>
<dbReference type="AlphaFoldDB" id="A0AAE0ZL99"/>
<proteinExistence type="predicted"/>
<reference evidence="1" key="1">
    <citation type="journal article" date="2023" name="G3 (Bethesda)">
        <title>A reference genome for the long-term kleptoplast-retaining sea slug Elysia crispata morphotype clarki.</title>
        <authorList>
            <person name="Eastman K.E."/>
            <person name="Pendleton A.L."/>
            <person name="Shaikh M.A."/>
            <person name="Suttiyut T."/>
            <person name="Ogas R."/>
            <person name="Tomko P."/>
            <person name="Gavelis G."/>
            <person name="Widhalm J.R."/>
            <person name="Wisecaver J.H."/>
        </authorList>
    </citation>
    <scope>NUCLEOTIDE SEQUENCE</scope>
    <source>
        <strain evidence="1">ECLA1</strain>
    </source>
</reference>
<name>A0AAE0ZL99_9GAST</name>
<sequence length="113" mass="12504">MINSRGGSGHFSASGVSTSTRWCLLQPDGACYNQMVPVTTRWCLLQPDGACYNQMVPVTTRWCLLQPDGACYNQMVPVTSTKTYNIGLLFEITLESFDFLIQTDQSITPTSIL</sequence>
<comment type="caution">
    <text evidence="1">The sequence shown here is derived from an EMBL/GenBank/DDBJ whole genome shotgun (WGS) entry which is preliminary data.</text>
</comment>
<organism evidence="1 2">
    <name type="scientific">Elysia crispata</name>
    <name type="common">lettuce slug</name>
    <dbReference type="NCBI Taxonomy" id="231223"/>
    <lineage>
        <taxon>Eukaryota</taxon>
        <taxon>Metazoa</taxon>
        <taxon>Spiralia</taxon>
        <taxon>Lophotrochozoa</taxon>
        <taxon>Mollusca</taxon>
        <taxon>Gastropoda</taxon>
        <taxon>Heterobranchia</taxon>
        <taxon>Euthyneura</taxon>
        <taxon>Panpulmonata</taxon>
        <taxon>Sacoglossa</taxon>
        <taxon>Placobranchoidea</taxon>
        <taxon>Plakobranchidae</taxon>
        <taxon>Elysia</taxon>
    </lineage>
</organism>
<evidence type="ECO:0000313" key="1">
    <source>
        <dbReference type="EMBL" id="KAK3770976.1"/>
    </source>
</evidence>